<dbReference type="InterPro" id="IPR047738">
    <property type="entry name" value="SAV_2336-like_N"/>
</dbReference>
<dbReference type="Proteomes" id="UP000326907">
    <property type="component" value="Unassembled WGS sequence"/>
</dbReference>
<sequence>MPDPRAPVPEPSASPPPDAVEEPARRPDDPLLAVVTMLLGLGRKLDAVAISEVLWLAARHPRPDGSPSKRAGVPQAGHGRVDPREKVGLWAPSPESRTGAPSVSGGLRGRKVALPRGSALPRAREIARSLRPLRRSWRSGRQLRLDIDATVSAYARTEELLPVFRPAPERWFDLRVFIDRSPTMSVWSDTAEELVRMLARTGAFRTLRVGRIASGRPTPATGPGRLPTVPARSPQPRRLVLVFSDCAGDRRWEPLLHEWAISSPTLLVNPLPPRIWRYSGLDLPAVRVTSPRTPGSRNTELRYTAPPLLGDGASAVPDSGPGVSPWVPVPVTSLSPRSVGLWARTLMRAAPEGCEAILLTGRSLPPTAVAAPPTGNAVEAFLHRASTEAIRLAVFASSYPALPAELLNVIRQELVPEADVADMAEFVVAGLVSPQTSPEPGLSSPLLRFENGVRERLASRLGVRDAARVHDAVDAFLSSNTAARGRFPALVADPAGSTEISPGTAPITEISPDALREPAQVEPSGHTVALGPSVERSSARPVRSRPAAEMERPYFFLSYARTPRYGQDGQDADLWVERLFRDLCGHVLAIGDIPTGVPAGFMDREIRSGENWSERLSEVLSRCRVFVPLYSPRYFASETCGREWYAFKTRADRRRSPGRPPVDAPIVPALWVPVPAGELPDVASRLPYAERDFGERYATDGLYGLIKLRHFAEQYERAVYELAKRIVAAAGTSFEDGPPIDYRTVPSAFHSPLHQPDTLRIAVAAPTRHNLPGGLDPSRYGDTPEEWSPYSPTSPRPLADTVIDLAFRLNSQVDVSTLAEEVERIVGGRPSPGPLLLLVDRWALLLPELRDQLARLDAAREPGTTVIVGWNPQDGRAGQPNSPMAHAPAPEQAMPNLADRKISPFFPLRAPEGLTSLLPRALEAAYHAYSRESPSPRRPSQ</sequence>
<dbReference type="GO" id="GO:0007165">
    <property type="term" value="P:signal transduction"/>
    <property type="evidence" value="ECO:0007669"/>
    <property type="project" value="InterPro"/>
</dbReference>
<dbReference type="NCBIfam" id="NF040588">
    <property type="entry name" value="FxsC_Nterm"/>
    <property type="match status" value="1"/>
</dbReference>
<comment type="caution">
    <text evidence="3">The sequence shown here is derived from an EMBL/GenBank/DDBJ whole genome shotgun (WGS) entry which is preliminary data.</text>
</comment>
<dbReference type="NCBIfam" id="NF041121">
    <property type="entry name" value="SAV_2336_NTERM"/>
    <property type="match status" value="1"/>
</dbReference>
<dbReference type="InterPro" id="IPR000157">
    <property type="entry name" value="TIR_dom"/>
</dbReference>
<gene>
    <name evidence="3" type="ORF">F5983_23175</name>
</gene>
<dbReference type="SUPFAM" id="SSF52200">
    <property type="entry name" value="Toll/Interleukin receptor TIR domain"/>
    <property type="match status" value="1"/>
</dbReference>
<keyword evidence="4" id="KW-1185">Reference proteome</keyword>
<evidence type="ECO:0000256" key="1">
    <source>
        <dbReference type="SAM" id="MobiDB-lite"/>
    </source>
</evidence>
<dbReference type="InterPro" id="IPR035897">
    <property type="entry name" value="Toll_tir_struct_dom_sf"/>
</dbReference>
<dbReference type="Gene3D" id="3.40.50.10140">
    <property type="entry name" value="Toll/interleukin-1 receptor homology (TIR) domain"/>
    <property type="match status" value="1"/>
</dbReference>
<feature type="region of interest" description="Disordered" evidence="1">
    <location>
        <begin position="772"/>
        <end position="794"/>
    </location>
</feature>
<proteinExistence type="predicted"/>
<evidence type="ECO:0000313" key="3">
    <source>
        <dbReference type="EMBL" id="KAB2590236.1"/>
    </source>
</evidence>
<evidence type="ECO:0000313" key="4">
    <source>
        <dbReference type="Proteomes" id="UP000326907"/>
    </source>
</evidence>
<feature type="compositionally biased region" description="Low complexity" evidence="1">
    <location>
        <begin position="532"/>
        <end position="543"/>
    </location>
</feature>
<reference evidence="3 4" key="1">
    <citation type="submission" date="2019-09" db="EMBL/GenBank/DDBJ databases">
        <authorList>
            <person name="Liu P."/>
        </authorList>
    </citation>
    <scope>NUCLEOTIDE SEQUENCE [LARGE SCALE GENOMIC DNA]</scope>
    <source>
        <strain evidence="3 4">TRM68085</strain>
    </source>
</reference>
<feature type="region of interest" description="Disordered" evidence="1">
    <location>
        <begin position="517"/>
        <end position="543"/>
    </location>
</feature>
<dbReference type="EMBL" id="VYUA01000022">
    <property type="protein sequence ID" value="KAB2590236.1"/>
    <property type="molecule type" value="Genomic_DNA"/>
</dbReference>
<protein>
    <submittedName>
        <fullName evidence="3">TIR domain-containing protein</fullName>
    </submittedName>
</protein>
<feature type="region of interest" description="Disordered" evidence="1">
    <location>
        <begin position="867"/>
        <end position="890"/>
    </location>
</feature>
<feature type="region of interest" description="Disordered" evidence="1">
    <location>
        <begin position="60"/>
        <end position="109"/>
    </location>
</feature>
<dbReference type="NCBIfam" id="TIGR04276">
    <property type="entry name" value="FxsC_Cterm"/>
    <property type="match status" value="1"/>
</dbReference>
<dbReference type="InterPro" id="IPR026367">
    <property type="entry name" value="FxsC_C"/>
</dbReference>
<evidence type="ECO:0000259" key="2">
    <source>
        <dbReference type="Pfam" id="PF13676"/>
    </source>
</evidence>
<feature type="compositionally biased region" description="Pro residues" evidence="1">
    <location>
        <begin position="1"/>
        <end position="18"/>
    </location>
</feature>
<dbReference type="InterPro" id="IPR047603">
    <property type="entry name" value="FxsC_N"/>
</dbReference>
<feature type="region of interest" description="Disordered" evidence="1">
    <location>
        <begin position="1"/>
        <end position="29"/>
    </location>
</feature>
<dbReference type="Pfam" id="PF13676">
    <property type="entry name" value="TIR_2"/>
    <property type="match status" value="1"/>
</dbReference>
<dbReference type="AlphaFoldDB" id="A0A5N5EHC2"/>
<name>A0A5N5EHC2_9ACTN</name>
<feature type="domain" description="TIR" evidence="2">
    <location>
        <begin position="555"/>
        <end position="653"/>
    </location>
</feature>
<dbReference type="RefSeq" id="WP_151512030.1">
    <property type="nucleotide sequence ID" value="NZ_VYUA01000022.1"/>
</dbReference>
<accession>A0A5N5EHC2</accession>
<organism evidence="3 4">
    <name type="scientific">Streptomyces arboris</name>
    <dbReference type="NCBI Taxonomy" id="2600619"/>
    <lineage>
        <taxon>Bacteria</taxon>
        <taxon>Bacillati</taxon>
        <taxon>Actinomycetota</taxon>
        <taxon>Actinomycetes</taxon>
        <taxon>Kitasatosporales</taxon>
        <taxon>Streptomycetaceae</taxon>
        <taxon>Streptomyces</taxon>
    </lineage>
</organism>